<dbReference type="CDD" id="cd03424">
    <property type="entry name" value="NUDIX_ADPRase_Nudt5_UGPPase_Nudt14"/>
    <property type="match status" value="1"/>
</dbReference>
<dbReference type="GO" id="GO:0016787">
    <property type="term" value="F:hydrolase activity"/>
    <property type="evidence" value="ECO:0007669"/>
    <property type="project" value="UniProtKB-KW"/>
</dbReference>
<dbReference type="GO" id="GO:0006753">
    <property type="term" value="P:nucleoside phosphate metabolic process"/>
    <property type="evidence" value="ECO:0007669"/>
    <property type="project" value="TreeGrafter"/>
</dbReference>
<dbReference type="PROSITE" id="PS51462">
    <property type="entry name" value="NUDIX"/>
    <property type="match status" value="1"/>
</dbReference>
<dbReference type="Proteomes" id="UP000670475">
    <property type="component" value="Unassembled WGS sequence"/>
</dbReference>
<organism evidence="4 5">
    <name type="scientific">Streptomyces montanisoli</name>
    <dbReference type="NCBI Taxonomy" id="2798581"/>
    <lineage>
        <taxon>Bacteria</taxon>
        <taxon>Bacillati</taxon>
        <taxon>Actinomycetota</taxon>
        <taxon>Actinomycetes</taxon>
        <taxon>Kitasatosporales</taxon>
        <taxon>Streptomycetaceae</taxon>
        <taxon>Streptomyces</taxon>
    </lineage>
</organism>
<dbReference type="EMBL" id="JAGIQL010000175">
    <property type="protein sequence ID" value="MBP0461301.1"/>
    <property type="molecule type" value="Genomic_DNA"/>
</dbReference>
<dbReference type="RefSeq" id="WP_209344474.1">
    <property type="nucleotide sequence ID" value="NZ_JAGIQL010000175.1"/>
</dbReference>
<name>A0A940RYE7_9ACTN</name>
<dbReference type="SUPFAM" id="SSF55811">
    <property type="entry name" value="Nudix"/>
    <property type="match status" value="1"/>
</dbReference>
<dbReference type="GO" id="GO:0005829">
    <property type="term" value="C:cytosol"/>
    <property type="evidence" value="ECO:0007669"/>
    <property type="project" value="TreeGrafter"/>
</dbReference>
<evidence type="ECO:0000313" key="5">
    <source>
        <dbReference type="Proteomes" id="UP000670475"/>
    </source>
</evidence>
<evidence type="ECO:0000256" key="2">
    <source>
        <dbReference type="ARBA" id="ARBA00022801"/>
    </source>
</evidence>
<protein>
    <submittedName>
        <fullName evidence="4">NUDIX hydrolase</fullName>
    </submittedName>
</protein>
<evidence type="ECO:0000256" key="1">
    <source>
        <dbReference type="ARBA" id="ARBA00001946"/>
    </source>
</evidence>
<accession>A0A940RYE7</accession>
<reference evidence="4" key="1">
    <citation type="submission" date="2021-03" db="EMBL/GenBank/DDBJ databases">
        <title>Whole genome sequence of Streptomyces bomunensis MMS17-BM035.</title>
        <authorList>
            <person name="Lee J.H."/>
        </authorList>
    </citation>
    <scope>NUCLEOTIDE SEQUENCE</scope>
    <source>
        <strain evidence="4">MMS17-BM035</strain>
    </source>
</reference>
<dbReference type="PANTHER" id="PTHR11839:SF18">
    <property type="entry name" value="NUDIX HYDROLASE DOMAIN-CONTAINING PROTEIN"/>
    <property type="match status" value="1"/>
</dbReference>
<dbReference type="InterPro" id="IPR000086">
    <property type="entry name" value="NUDIX_hydrolase_dom"/>
</dbReference>
<dbReference type="PROSITE" id="PS00893">
    <property type="entry name" value="NUDIX_BOX"/>
    <property type="match status" value="1"/>
</dbReference>
<comment type="cofactor">
    <cofactor evidence="1">
        <name>Mg(2+)</name>
        <dbReference type="ChEBI" id="CHEBI:18420"/>
    </cofactor>
</comment>
<keyword evidence="2 4" id="KW-0378">Hydrolase</keyword>
<evidence type="ECO:0000313" key="4">
    <source>
        <dbReference type="EMBL" id="MBP0461301.1"/>
    </source>
</evidence>
<dbReference type="Pfam" id="PF00293">
    <property type="entry name" value="NUDIX"/>
    <property type="match status" value="1"/>
</dbReference>
<dbReference type="InterPro" id="IPR020084">
    <property type="entry name" value="NUDIX_hydrolase_CS"/>
</dbReference>
<dbReference type="AlphaFoldDB" id="A0A940RYE7"/>
<proteinExistence type="predicted"/>
<evidence type="ECO:0000259" key="3">
    <source>
        <dbReference type="PROSITE" id="PS51462"/>
    </source>
</evidence>
<dbReference type="GO" id="GO:0019693">
    <property type="term" value="P:ribose phosphate metabolic process"/>
    <property type="evidence" value="ECO:0007669"/>
    <property type="project" value="TreeGrafter"/>
</dbReference>
<dbReference type="InterPro" id="IPR015797">
    <property type="entry name" value="NUDIX_hydrolase-like_dom_sf"/>
</dbReference>
<feature type="domain" description="Nudix hydrolase" evidence="3">
    <location>
        <begin position="49"/>
        <end position="179"/>
    </location>
</feature>
<comment type="caution">
    <text evidence="4">The sequence shown here is derived from an EMBL/GenBank/DDBJ whole genome shotgun (WGS) entry which is preliminary data.</text>
</comment>
<dbReference type="Gene3D" id="3.90.79.10">
    <property type="entry name" value="Nucleoside Triphosphate Pyrophosphohydrolase"/>
    <property type="match status" value="1"/>
</dbReference>
<sequence>MNTGVRLDQPHPIVRRREVRVFGNDFGRLFNDEVSSAAGATGRQLRWSPAQSGVVVIPRHGPLVALMPVYRYAVGEVSLEFPRGMCLEGEPFEAAAARELREETGLRATALRRLGTIHADTGMIDDTVGVLVAEVDPDQAVEGTPEPLESHAPPQWFPFDGLGATLAGGGVHCALTLAALALFDASVADAGALDVSEMAAGVA</sequence>
<keyword evidence="5" id="KW-1185">Reference proteome</keyword>
<gene>
    <name evidence="4" type="ORF">JFN87_28135</name>
</gene>
<dbReference type="PANTHER" id="PTHR11839">
    <property type="entry name" value="UDP/ADP-SUGAR PYROPHOSPHATASE"/>
    <property type="match status" value="1"/>
</dbReference>